<dbReference type="InterPro" id="IPR000462">
    <property type="entry name" value="CDP-OH_P_trans"/>
</dbReference>
<dbReference type="PANTHER" id="PTHR14269:SF62">
    <property type="entry name" value="CDP-DIACYLGLYCEROL--GLYCEROL-3-PHOSPHATE 3-PHOSPHATIDYLTRANSFERASE 1, CHLOROPLASTIC"/>
    <property type="match status" value="1"/>
</dbReference>
<evidence type="ECO:0000256" key="9">
    <source>
        <dbReference type="ARBA" id="ARBA00022989"/>
    </source>
</evidence>
<accession>A0A533QGK0</accession>
<keyword evidence="10" id="KW-0443">Lipid metabolism</keyword>
<evidence type="ECO:0000256" key="1">
    <source>
        <dbReference type="ARBA" id="ARBA00004141"/>
    </source>
</evidence>
<keyword evidence="7 15" id="KW-0808">Transferase</keyword>
<dbReference type="EC" id="2.7.8.5" evidence="4"/>
<evidence type="ECO:0000256" key="15">
    <source>
        <dbReference type="RuleBase" id="RU003750"/>
    </source>
</evidence>
<dbReference type="Proteomes" id="UP000319783">
    <property type="component" value="Unassembled WGS sequence"/>
</dbReference>
<comment type="caution">
    <text evidence="17">The sequence shown here is derived from an EMBL/GenBank/DDBJ whole genome shotgun (WGS) entry which is preliminary data.</text>
</comment>
<name>A0A533QGK0_9BACT</name>
<dbReference type="PROSITE" id="PS00379">
    <property type="entry name" value="CDP_ALCOHOL_P_TRANSF"/>
    <property type="match status" value="1"/>
</dbReference>
<feature type="transmembrane region" description="Helical" evidence="16">
    <location>
        <begin position="159"/>
        <end position="176"/>
    </location>
</feature>
<evidence type="ECO:0000256" key="3">
    <source>
        <dbReference type="ARBA" id="ARBA00010441"/>
    </source>
</evidence>
<dbReference type="InterPro" id="IPR043130">
    <property type="entry name" value="CDP-OH_PTrfase_TM_dom"/>
</dbReference>
<evidence type="ECO:0000256" key="6">
    <source>
        <dbReference type="ARBA" id="ARBA00022516"/>
    </source>
</evidence>
<dbReference type="GO" id="GO:0016020">
    <property type="term" value="C:membrane"/>
    <property type="evidence" value="ECO:0007669"/>
    <property type="project" value="UniProtKB-SubCell"/>
</dbReference>
<feature type="transmembrane region" description="Helical" evidence="16">
    <location>
        <begin position="97"/>
        <end position="118"/>
    </location>
</feature>
<comment type="subcellular location">
    <subcellularLocation>
        <location evidence="1">Membrane</location>
        <topology evidence="1">Multi-pass membrane protein</topology>
    </subcellularLocation>
</comment>
<evidence type="ECO:0000256" key="8">
    <source>
        <dbReference type="ARBA" id="ARBA00022692"/>
    </source>
</evidence>
<sequence>MLTLSNKISLSRIFFIPPLVFCITQVQHNSHYRYACLFIMLVIGLSDMLDGYVARKRNEITKLGGYLDPVADKLVLMISCIILSSDRIWPEPRFPNWIPTVIVCRDLLLMLGTMALLLVTGRMNCKPTMLGKVSTCFQIIAIISVLIGNHVPLPALTTIWWTTVVFTFISGLFYMYRGVKQL</sequence>
<reference evidence="17 18" key="1">
    <citation type="submission" date="2019-04" db="EMBL/GenBank/DDBJ databases">
        <title>Genome of a novel bacterium Candidatus Jettenia ecosi reconstructed from metagenome of an anammox bioreactor.</title>
        <authorList>
            <person name="Mardanov A.V."/>
            <person name="Beletsky A.V."/>
            <person name="Ravin N.V."/>
            <person name="Botchkova E.A."/>
            <person name="Litti Y.V."/>
            <person name="Nozhevnikova A.N."/>
        </authorList>
    </citation>
    <scope>NUCLEOTIDE SEQUENCE [LARGE SCALE GENOMIC DNA]</scope>
    <source>
        <strain evidence="17">J2</strain>
    </source>
</reference>
<keyword evidence="11 16" id="KW-0472">Membrane</keyword>
<dbReference type="Gene3D" id="1.20.120.1760">
    <property type="match status" value="1"/>
</dbReference>
<keyword evidence="6" id="KW-0444">Lipid biosynthesis</keyword>
<feature type="transmembrane region" description="Helical" evidence="16">
    <location>
        <begin position="130"/>
        <end position="147"/>
    </location>
</feature>
<evidence type="ECO:0000256" key="5">
    <source>
        <dbReference type="ARBA" id="ARBA00014944"/>
    </source>
</evidence>
<evidence type="ECO:0000256" key="13">
    <source>
        <dbReference type="ARBA" id="ARBA00023264"/>
    </source>
</evidence>
<keyword evidence="12" id="KW-0594">Phospholipid biosynthesis</keyword>
<dbReference type="GO" id="GO:0046474">
    <property type="term" value="P:glycerophospholipid biosynthetic process"/>
    <property type="evidence" value="ECO:0007669"/>
    <property type="project" value="TreeGrafter"/>
</dbReference>
<evidence type="ECO:0000256" key="4">
    <source>
        <dbReference type="ARBA" id="ARBA00013170"/>
    </source>
</evidence>
<protein>
    <recommendedName>
        <fullName evidence="5">CDP-diacylglycerol--glycerol-3-phosphate 3-phosphatidyltransferase</fullName>
        <ecNumber evidence="4">2.7.8.5</ecNumber>
    </recommendedName>
</protein>
<dbReference type="PIRSF" id="PIRSF000847">
    <property type="entry name" value="Phos_ph_gly_syn"/>
    <property type="match status" value="1"/>
</dbReference>
<evidence type="ECO:0000256" key="11">
    <source>
        <dbReference type="ARBA" id="ARBA00023136"/>
    </source>
</evidence>
<comment type="catalytic activity">
    <reaction evidence="14">
        <text>a CDP-1,2-diacyl-sn-glycerol + sn-glycerol 3-phosphate = a 1,2-diacyl-sn-glycero-3-phospho-(1'-sn-glycero-3'-phosphate) + CMP + H(+)</text>
        <dbReference type="Rhea" id="RHEA:12593"/>
        <dbReference type="ChEBI" id="CHEBI:15378"/>
        <dbReference type="ChEBI" id="CHEBI:57597"/>
        <dbReference type="ChEBI" id="CHEBI:58332"/>
        <dbReference type="ChEBI" id="CHEBI:60110"/>
        <dbReference type="ChEBI" id="CHEBI:60377"/>
        <dbReference type="EC" id="2.7.8.5"/>
    </reaction>
</comment>
<dbReference type="Pfam" id="PF01066">
    <property type="entry name" value="CDP-OH_P_transf"/>
    <property type="match status" value="1"/>
</dbReference>
<organism evidence="17 18">
    <name type="scientific">Candidatus Jettenia ecosi</name>
    <dbReference type="NCBI Taxonomy" id="2494326"/>
    <lineage>
        <taxon>Bacteria</taxon>
        <taxon>Pseudomonadati</taxon>
        <taxon>Planctomycetota</taxon>
        <taxon>Candidatus Brocadiia</taxon>
        <taxon>Candidatus Brocadiales</taxon>
        <taxon>Candidatus Brocadiaceae</taxon>
        <taxon>Candidatus Jettenia</taxon>
    </lineage>
</organism>
<evidence type="ECO:0000256" key="10">
    <source>
        <dbReference type="ARBA" id="ARBA00023098"/>
    </source>
</evidence>
<feature type="transmembrane region" description="Helical" evidence="16">
    <location>
        <begin position="32"/>
        <end position="54"/>
    </location>
</feature>
<dbReference type="EMBL" id="SULG01000036">
    <property type="protein sequence ID" value="TLD41791.1"/>
    <property type="molecule type" value="Genomic_DNA"/>
</dbReference>
<keyword evidence="8 16" id="KW-0812">Transmembrane</keyword>
<evidence type="ECO:0000256" key="7">
    <source>
        <dbReference type="ARBA" id="ARBA00022679"/>
    </source>
</evidence>
<dbReference type="InterPro" id="IPR004570">
    <property type="entry name" value="Phosphatidylglycerol_P_synth"/>
</dbReference>
<keyword evidence="13" id="KW-1208">Phospholipid metabolism</keyword>
<evidence type="ECO:0000256" key="2">
    <source>
        <dbReference type="ARBA" id="ARBA00005042"/>
    </source>
</evidence>
<dbReference type="InterPro" id="IPR048254">
    <property type="entry name" value="CDP_ALCOHOL_P_TRANSF_CS"/>
</dbReference>
<dbReference type="PANTHER" id="PTHR14269">
    <property type="entry name" value="CDP-DIACYLGLYCEROL--GLYCEROL-3-PHOSPHATE 3-PHOSPHATIDYLTRANSFERASE-RELATED"/>
    <property type="match status" value="1"/>
</dbReference>
<keyword evidence="9 16" id="KW-1133">Transmembrane helix</keyword>
<dbReference type="AlphaFoldDB" id="A0A533QGK0"/>
<evidence type="ECO:0000256" key="16">
    <source>
        <dbReference type="SAM" id="Phobius"/>
    </source>
</evidence>
<evidence type="ECO:0000256" key="12">
    <source>
        <dbReference type="ARBA" id="ARBA00023209"/>
    </source>
</evidence>
<dbReference type="GO" id="GO:0008444">
    <property type="term" value="F:CDP-diacylglycerol-glycerol-3-phosphate 3-phosphatidyltransferase activity"/>
    <property type="evidence" value="ECO:0007669"/>
    <property type="project" value="UniProtKB-EC"/>
</dbReference>
<evidence type="ECO:0000313" key="17">
    <source>
        <dbReference type="EMBL" id="TLD41791.1"/>
    </source>
</evidence>
<evidence type="ECO:0000313" key="18">
    <source>
        <dbReference type="Proteomes" id="UP000319783"/>
    </source>
</evidence>
<dbReference type="InterPro" id="IPR050324">
    <property type="entry name" value="CDP-alcohol_PTase-I"/>
</dbReference>
<proteinExistence type="inferred from homology"/>
<evidence type="ECO:0000256" key="14">
    <source>
        <dbReference type="ARBA" id="ARBA00048586"/>
    </source>
</evidence>
<comment type="similarity">
    <text evidence="3 15">Belongs to the CDP-alcohol phosphatidyltransferase class-I family.</text>
</comment>
<gene>
    <name evidence="17" type="ORF">JETT_1946</name>
</gene>
<comment type="pathway">
    <text evidence="2">Phospholipid metabolism; phosphatidylglycerol biosynthesis; phosphatidylglycerol from CDP-diacylglycerol: step 1/2.</text>
</comment>